<name>A0ABR8AG85_9CYAN</name>
<keyword evidence="2" id="KW-1185">Reference proteome</keyword>
<dbReference type="InterPro" id="IPR009078">
    <property type="entry name" value="Ferritin-like_SF"/>
</dbReference>
<accession>A0ABR8AG85</accession>
<evidence type="ECO:0000313" key="2">
    <source>
        <dbReference type="Proteomes" id="UP000658514"/>
    </source>
</evidence>
<dbReference type="CDD" id="cd00657">
    <property type="entry name" value="Ferritin_like"/>
    <property type="match status" value="1"/>
</dbReference>
<sequence>MKLGSVEHKELFCRNFLDSHLEYEPENLPWPNLNEADLARLQAIPFWEKALDIEREAGAMVSSYAATVTDPLLHEAIALQGREESRHARLIKTLIDRYSINMPERPPVVLPPKIEPAFTTFGFEECLDSFFAFGLFGIARDAKVFPEALFTIFDPILDEEARHIVFFVNWFTYIQINRRQGFLPLRIVRTLGYYGKALSNLITAFGDSDPSGTGFTATGASTFTDDLTLEKFLSVCIQENYSRMSKYDERLLKPELMPKLATIAYRTLQLIPKKRQQSSIKEKTDKIVFD</sequence>
<gene>
    <name evidence="1" type="ORF">H6G24_25355</name>
</gene>
<dbReference type="Proteomes" id="UP000658514">
    <property type="component" value="Unassembled WGS sequence"/>
</dbReference>
<protein>
    <submittedName>
        <fullName evidence="1">Ferritin-like domain-containing protein</fullName>
    </submittedName>
</protein>
<reference evidence="1 2" key="1">
    <citation type="journal article" date="2020" name="ISME J.">
        <title>Comparative genomics reveals insights into cyanobacterial evolution and habitat adaptation.</title>
        <authorList>
            <person name="Chen M.Y."/>
            <person name="Teng W.K."/>
            <person name="Zhao L."/>
            <person name="Hu C.X."/>
            <person name="Zhou Y.K."/>
            <person name="Han B.P."/>
            <person name="Song L.R."/>
            <person name="Shu W.S."/>
        </authorList>
    </citation>
    <scope>NUCLEOTIDE SEQUENCE [LARGE SCALE GENOMIC DNA]</scope>
    <source>
        <strain evidence="1 2">FACHB-288</strain>
    </source>
</reference>
<proteinExistence type="predicted"/>
<dbReference type="EMBL" id="JACJQH010000046">
    <property type="protein sequence ID" value="MBD2198769.1"/>
    <property type="molecule type" value="Genomic_DNA"/>
</dbReference>
<dbReference type="RefSeq" id="WP_190549602.1">
    <property type="nucleotide sequence ID" value="NZ_CAWPNO010000080.1"/>
</dbReference>
<comment type="caution">
    <text evidence="1">The sequence shown here is derived from an EMBL/GenBank/DDBJ whole genome shotgun (WGS) entry which is preliminary data.</text>
</comment>
<organism evidence="1 2">
    <name type="scientific">Calothrix parietina FACHB-288</name>
    <dbReference type="NCBI Taxonomy" id="2692896"/>
    <lineage>
        <taxon>Bacteria</taxon>
        <taxon>Bacillati</taxon>
        <taxon>Cyanobacteriota</taxon>
        <taxon>Cyanophyceae</taxon>
        <taxon>Nostocales</taxon>
        <taxon>Calotrichaceae</taxon>
        <taxon>Calothrix</taxon>
    </lineage>
</organism>
<evidence type="ECO:0000313" key="1">
    <source>
        <dbReference type="EMBL" id="MBD2198769.1"/>
    </source>
</evidence>
<dbReference type="SUPFAM" id="SSF47240">
    <property type="entry name" value="Ferritin-like"/>
    <property type="match status" value="1"/>
</dbReference>